<gene>
    <name evidence="1" type="ORF">MNOR_LOCUS37207</name>
</gene>
<protein>
    <recommendedName>
        <fullName evidence="3">Maturase K</fullName>
    </recommendedName>
</protein>
<comment type="caution">
    <text evidence="1">The sequence shown here is derived from an EMBL/GenBank/DDBJ whole genome shotgun (WGS) entry which is preliminary data.</text>
</comment>
<accession>A0AAV2SIL9</accession>
<keyword evidence="2" id="KW-1185">Reference proteome</keyword>
<evidence type="ECO:0000313" key="2">
    <source>
        <dbReference type="Proteomes" id="UP001497623"/>
    </source>
</evidence>
<dbReference type="Proteomes" id="UP001497623">
    <property type="component" value="Unassembled WGS sequence"/>
</dbReference>
<proteinExistence type="predicted"/>
<name>A0AAV2SIL9_MEGNR</name>
<organism evidence="1 2">
    <name type="scientific">Meganyctiphanes norvegica</name>
    <name type="common">Northern krill</name>
    <name type="synonym">Thysanopoda norvegica</name>
    <dbReference type="NCBI Taxonomy" id="48144"/>
    <lineage>
        <taxon>Eukaryota</taxon>
        <taxon>Metazoa</taxon>
        <taxon>Ecdysozoa</taxon>
        <taxon>Arthropoda</taxon>
        <taxon>Crustacea</taxon>
        <taxon>Multicrustacea</taxon>
        <taxon>Malacostraca</taxon>
        <taxon>Eumalacostraca</taxon>
        <taxon>Eucarida</taxon>
        <taxon>Euphausiacea</taxon>
        <taxon>Euphausiidae</taxon>
        <taxon>Meganyctiphanes</taxon>
    </lineage>
</organism>
<sequence>WSQVKFSSKVRPRNLISVDLFILQFKNSMWSGRFGIINLLVLKIVNDVLSVFNVILLAVNHELSSVIIVLPIKISSSEFLQWKKTLVSSANILNLPKGQQLGRSFIKIRKSKGPRTEPCGTPHE</sequence>
<evidence type="ECO:0008006" key="3">
    <source>
        <dbReference type="Google" id="ProtNLM"/>
    </source>
</evidence>
<reference evidence="1 2" key="1">
    <citation type="submission" date="2024-05" db="EMBL/GenBank/DDBJ databases">
        <authorList>
            <person name="Wallberg A."/>
        </authorList>
    </citation>
    <scope>NUCLEOTIDE SEQUENCE [LARGE SCALE GENOMIC DNA]</scope>
</reference>
<feature type="non-terminal residue" evidence="1">
    <location>
        <position position="1"/>
    </location>
</feature>
<evidence type="ECO:0000313" key="1">
    <source>
        <dbReference type="EMBL" id="CAL4196825.1"/>
    </source>
</evidence>
<dbReference type="EMBL" id="CAXKWB010073181">
    <property type="protein sequence ID" value="CAL4196825.1"/>
    <property type="molecule type" value="Genomic_DNA"/>
</dbReference>
<feature type="non-terminal residue" evidence="1">
    <location>
        <position position="124"/>
    </location>
</feature>
<dbReference type="AlphaFoldDB" id="A0AAV2SIL9"/>